<keyword evidence="4" id="KW-0677">Repeat</keyword>
<keyword evidence="6" id="KW-0206">Cytoskeleton</keyword>
<dbReference type="InterPro" id="IPR029006">
    <property type="entry name" value="ADF-H/Gelsolin-like_dom_sf"/>
</dbReference>
<feature type="transmembrane region" description="Helical" evidence="9">
    <location>
        <begin position="481"/>
        <end position="498"/>
    </location>
</feature>
<feature type="region of interest" description="Disordered" evidence="8">
    <location>
        <begin position="155"/>
        <end position="174"/>
    </location>
</feature>
<dbReference type="GO" id="GO:0030042">
    <property type="term" value="P:actin filament depolymerization"/>
    <property type="evidence" value="ECO:0007669"/>
    <property type="project" value="TreeGrafter"/>
</dbReference>
<evidence type="ECO:0000256" key="6">
    <source>
        <dbReference type="ARBA" id="ARBA00023212"/>
    </source>
</evidence>
<dbReference type="InterPro" id="IPR002656">
    <property type="entry name" value="Acyl_transf_3_dom"/>
</dbReference>
<feature type="transmembrane region" description="Helical" evidence="9">
    <location>
        <begin position="718"/>
        <end position="734"/>
    </location>
</feature>
<protein>
    <recommendedName>
        <fullName evidence="10">ADF-H domain-containing protein</fullName>
    </recommendedName>
</protein>
<comment type="subcellular location">
    <subcellularLocation>
        <location evidence="1">Cytoplasm</location>
        <location evidence="1">Cytoskeleton</location>
    </subcellularLocation>
</comment>
<dbReference type="SUPFAM" id="SSF55753">
    <property type="entry name" value="Actin depolymerizing proteins"/>
    <property type="match status" value="2"/>
</dbReference>
<evidence type="ECO:0000259" key="10">
    <source>
        <dbReference type="PROSITE" id="PS51263"/>
    </source>
</evidence>
<evidence type="ECO:0000256" key="4">
    <source>
        <dbReference type="ARBA" id="ARBA00022737"/>
    </source>
</evidence>
<evidence type="ECO:0000256" key="5">
    <source>
        <dbReference type="ARBA" id="ARBA00023203"/>
    </source>
</evidence>
<evidence type="ECO:0000256" key="2">
    <source>
        <dbReference type="ARBA" id="ARBA00009557"/>
    </source>
</evidence>
<dbReference type="SMART" id="SM00102">
    <property type="entry name" value="ADF"/>
    <property type="match status" value="2"/>
</dbReference>
<keyword evidence="3" id="KW-0963">Cytoplasm</keyword>
<evidence type="ECO:0000256" key="8">
    <source>
        <dbReference type="SAM" id="MobiDB-lite"/>
    </source>
</evidence>
<dbReference type="OrthoDB" id="10006997at2759"/>
<dbReference type="GO" id="GO:0051016">
    <property type="term" value="P:barbed-end actin filament capping"/>
    <property type="evidence" value="ECO:0007669"/>
    <property type="project" value="TreeGrafter"/>
</dbReference>
<comment type="subunit">
    <text evidence="7">Interacts with G-actin; ADP-actin form.</text>
</comment>
<sequence length="879" mass="98484">METSAELHTAFQALLEAVPPAGNQRGLLVTIRDEQLVPISSLPSSSPDFDLDITSLQQHLTPNEALYIILSRYNAPDGFVAVTYIPDTAPVRQKMLFASTRLTLTRELGTEKFRETVFATTKEELNAEGWKKHDSHIGLQAPLTEEERTLNEVRNAEAEEGSKGTGGRSSHVSSGLSFPISDDAVEALKALATGGDGALVQLKIDVRRESIELVGSGPTTAQDLAEEISNTEPRYSFFRYEHDYDGEVSAPVVFIYTCPSGSKIKERMLYASSRAGVISAAETHAGVTIGKKAFPITPFCLEATMPEEITAQTLHEEFHPKVEQKQAFSRPKRPGKRYIPEITLLIKSPCYAYMETKHVRMGSLLVGRARAVLRLLATAFGNIANANTNLGPSSDTQSSGILSKTIGWPPPKLDPSRETAWLDGLRGIAAFFVMAFHFNQAFLGLYTEAPYGSTLLPYYTVTYAIWRLPFIRFFITSGHAQVSVFFVLSGLVLSWSSLDRIRAGQSDKLLATLSSATARRWVRLYFPCFVVGFLSFLGVVLGYQPPPTVRVYPSIIRQFWDYVLACETFARPWIRDRKYPDWLHSYSWIMWTIPLEFEGSLLVFVLLMSLARVKSYGKRCFVLVFLAIYACKFGHWTYWLFTTGILIADYVKHFGGFARLTQGTIGLYKLGSWLCFVGGIWMAGVPNPNPEFYNKTGYEFLDKITPSAYDRIEAGARFWWSMAGILIVFGGCHLQPVRSLCESKLARYLGRISYMLYLSHSGFPLGVGLAFRRWFSEIWGTKRYDQVIKADVYDFTLAIEVILFCLSWIVCIIPAVFVAHWCEVLVDRPSVNLSKWIEMWFIDGNANTLSSQAARVNEAEGLDSEGIALLPVYRNVNVE</sequence>
<evidence type="ECO:0000256" key="7">
    <source>
        <dbReference type="ARBA" id="ARBA00038532"/>
    </source>
</evidence>
<keyword evidence="9" id="KW-1133">Transmembrane helix</keyword>
<feature type="transmembrane region" description="Helical" evidence="9">
    <location>
        <begin position="588"/>
        <end position="608"/>
    </location>
</feature>
<dbReference type="GO" id="GO:0051015">
    <property type="term" value="F:actin filament binding"/>
    <property type="evidence" value="ECO:0007669"/>
    <property type="project" value="TreeGrafter"/>
</dbReference>
<comment type="similarity">
    <text evidence="2">Belongs to the actin-binding proteins ADF family. Twinfilin subfamily.</text>
</comment>
<evidence type="ECO:0000256" key="9">
    <source>
        <dbReference type="SAM" id="Phobius"/>
    </source>
</evidence>
<gene>
    <name evidence="11" type="ORF">GOMPHAMPRED_003125</name>
</gene>
<accession>A0A8H3EGP1</accession>
<dbReference type="FunFam" id="3.40.20.10:FF:000007">
    <property type="entry name" value="Twinfilin-1 isoform 1"/>
    <property type="match status" value="1"/>
</dbReference>
<organism evidence="11 12">
    <name type="scientific">Gomphillus americanus</name>
    <dbReference type="NCBI Taxonomy" id="1940652"/>
    <lineage>
        <taxon>Eukaryota</taxon>
        <taxon>Fungi</taxon>
        <taxon>Dikarya</taxon>
        <taxon>Ascomycota</taxon>
        <taxon>Pezizomycotina</taxon>
        <taxon>Lecanoromycetes</taxon>
        <taxon>OSLEUM clade</taxon>
        <taxon>Ostropomycetidae</taxon>
        <taxon>Ostropales</taxon>
        <taxon>Graphidaceae</taxon>
        <taxon>Gomphilloideae</taxon>
        <taxon>Gomphillus</taxon>
    </lineage>
</organism>
<dbReference type="Gene3D" id="3.40.20.10">
    <property type="entry name" value="Severin"/>
    <property type="match status" value="2"/>
</dbReference>
<dbReference type="GO" id="GO:0016747">
    <property type="term" value="F:acyltransferase activity, transferring groups other than amino-acyl groups"/>
    <property type="evidence" value="ECO:0007669"/>
    <property type="project" value="InterPro"/>
</dbReference>
<dbReference type="InterPro" id="IPR028458">
    <property type="entry name" value="Twinfilin"/>
</dbReference>
<dbReference type="Pfam" id="PF01757">
    <property type="entry name" value="Acyl_transf_3"/>
    <property type="match status" value="1"/>
</dbReference>
<dbReference type="EMBL" id="CAJPDQ010000002">
    <property type="protein sequence ID" value="CAF9905352.1"/>
    <property type="molecule type" value="Genomic_DNA"/>
</dbReference>
<keyword evidence="9" id="KW-0812">Transmembrane</keyword>
<dbReference type="InterPro" id="IPR002108">
    <property type="entry name" value="ADF-H"/>
</dbReference>
<proteinExistence type="inferred from homology"/>
<dbReference type="CDD" id="cd11284">
    <property type="entry name" value="ADF_Twf-C_like"/>
    <property type="match status" value="1"/>
</dbReference>
<feature type="transmembrane region" description="Helical" evidence="9">
    <location>
        <begin position="524"/>
        <end position="543"/>
    </location>
</feature>
<dbReference type="GO" id="GO:0003785">
    <property type="term" value="F:actin monomer binding"/>
    <property type="evidence" value="ECO:0007669"/>
    <property type="project" value="TreeGrafter"/>
</dbReference>
<evidence type="ECO:0000313" key="12">
    <source>
        <dbReference type="Proteomes" id="UP000664169"/>
    </source>
</evidence>
<dbReference type="CDD" id="cd11285">
    <property type="entry name" value="ADF_Twf-N_like"/>
    <property type="match status" value="1"/>
</dbReference>
<feature type="domain" description="ADF-H" evidence="10">
    <location>
        <begin position="175"/>
        <end position="319"/>
    </location>
</feature>
<reference evidence="11" key="1">
    <citation type="submission" date="2021-03" db="EMBL/GenBank/DDBJ databases">
        <authorList>
            <person name="Tagirdzhanova G."/>
        </authorList>
    </citation>
    <scope>NUCLEOTIDE SEQUENCE</scope>
</reference>
<dbReference type="AlphaFoldDB" id="A0A8H3EGP1"/>
<dbReference type="Pfam" id="PF00241">
    <property type="entry name" value="Cofilin_ADF"/>
    <property type="match status" value="2"/>
</dbReference>
<comment type="caution">
    <text evidence="11">The sequence shown here is derived from an EMBL/GenBank/DDBJ whole genome shotgun (WGS) entry which is preliminary data.</text>
</comment>
<feature type="transmembrane region" description="Helical" evidence="9">
    <location>
        <begin position="754"/>
        <end position="775"/>
    </location>
</feature>
<feature type="transmembrane region" description="Helical" evidence="9">
    <location>
        <begin position="795"/>
        <end position="819"/>
    </location>
</feature>
<evidence type="ECO:0000313" key="11">
    <source>
        <dbReference type="EMBL" id="CAF9905352.1"/>
    </source>
</evidence>
<dbReference type="GO" id="GO:0005737">
    <property type="term" value="C:cytoplasm"/>
    <property type="evidence" value="ECO:0007669"/>
    <property type="project" value="TreeGrafter"/>
</dbReference>
<feature type="transmembrane region" description="Helical" evidence="9">
    <location>
        <begin position="620"/>
        <end position="641"/>
    </location>
</feature>
<dbReference type="PANTHER" id="PTHR13759">
    <property type="entry name" value="TWINFILIN"/>
    <property type="match status" value="1"/>
</dbReference>
<dbReference type="PROSITE" id="PS51263">
    <property type="entry name" value="ADF_H"/>
    <property type="match status" value="2"/>
</dbReference>
<evidence type="ECO:0000256" key="3">
    <source>
        <dbReference type="ARBA" id="ARBA00022490"/>
    </source>
</evidence>
<keyword evidence="12" id="KW-1185">Reference proteome</keyword>
<dbReference type="PANTHER" id="PTHR13759:SF1">
    <property type="entry name" value="TWINFILIN"/>
    <property type="match status" value="1"/>
</dbReference>
<dbReference type="GO" id="GO:0005884">
    <property type="term" value="C:actin filament"/>
    <property type="evidence" value="ECO:0007669"/>
    <property type="project" value="TreeGrafter"/>
</dbReference>
<name>A0A8H3EGP1_9LECA</name>
<keyword evidence="9" id="KW-0472">Membrane</keyword>
<evidence type="ECO:0000256" key="1">
    <source>
        <dbReference type="ARBA" id="ARBA00004245"/>
    </source>
</evidence>
<keyword evidence="5" id="KW-0009">Actin-binding</keyword>
<feature type="domain" description="ADF-H" evidence="10">
    <location>
        <begin position="1"/>
        <end position="135"/>
    </location>
</feature>
<dbReference type="Proteomes" id="UP000664169">
    <property type="component" value="Unassembled WGS sequence"/>
</dbReference>